<gene>
    <name evidence="6" type="ORF">PENSTE_c001G09103</name>
</gene>
<dbReference type="InterPro" id="IPR011057">
    <property type="entry name" value="Mss4-like_sf"/>
</dbReference>
<dbReference type="PANTHER" id="PTHR33337:SF32">
    <property type="entry name" value="DUF636 DOMAIN PROTEIN (AFU_ORTHOLOGUE AFUA_7G04120)"/>
    <property type="match status" value="1"/>
</dbReference>
<dbReference type="Gene3D" id="3.90.1590.10">
    <property type="entry name" value="glutathione-dependent formaldehyde- activating enzyme (gfa)"/>
    <property type="match status" value="2"/>
</dbReference>
<name>A0A1V6U1F8_9EURO</name>
<dbReference type="Pfam" id="PF04828">
    <property type="entry name" value="GFA"/>
    <property type="match status" value="2"/>
</dbReference>
<dbReference type="OrthoDB" id="5422068at2759"/>
<dbReference type="PANTHER" id="PTHR33337">
    <property type="entry name" value="GFA DOMAIN-CONTAINING PROTEIN"/>
    <property type="match status" value="1"/>
</dbReference>
<feature type="domain" description="CENP-V/GFA" evidence="5">
    <location>
        <begin position="1"/>
        <end position="112"/>
    </location>
</feature>
<dbReference type="EMBL" id="MLKD01000001">
    <property type="protein sequence ID" value="OQE32194.1"/>
    <property type="molecule type" value="Genomic_DNA"/>
</dbReference>
<organism evidence="6 7">
    <name type="scientific">Penicillium steckii</name>
    <dbReference type="NCBI Taxonomy" id="303698"/>
    <lineage>
        <taxon>Eukaryota</taxon>
        <taxon>Fungi</taxon>
        <taxon>Dikarya</taxon>
        <taxon>Ascomycota</taxon>
        <taxon>Pezizomycotina</taxon>
        <taxon>Eurotiomycetes</taxon>
        <taxon>Eurotiomycetidae</taxon>
        <taxon>Eurotiales</taxon>
        <taxon>Aspergillaceae</taxon>
        <taxon>Penicillium</taxon>
    </lineage>
</organism>
<dbReference type="AlphaFoldDB" id="A0A1V6U1F8"/>
<dbReference type="GO" id="GO:0016846">
    <property type="term" value="F:carbon-sulfur lyase activity"/>
    <property type="evidence" value="ECO:0007669"/>
    <property type="project" value="InterPro"/>
</dbReference>
<evidence type="ECO:0000313" key="7">
    <source>
        <dbReference type="Proteomes" id="UP000191285"/>
    </source>
</evidence>
<accession>A0A1V6U1F8</accession>
<reference evidence="7" key="1">
    <citation type="journal article" date="2017" name="Nat. Microbiol.">
        <title>Global analysis of biosynthetic gene clusters reveals vast potential of secondary metabolite production in Penicillium species.</title>
        <authorList>
            <person name="Nielsen J.C."/>
            <person name="Grijseels S."/>
            <person name="Prigent S."/>
            <person name="Ji B."/>
            <person name="Dainat J."/>
            <person name="Nielsen K.F."/>
            <person name="Frisvad J.C."/>
            <person name="Workman M."/>
            <person name="Nielsen J."/>
        </authorList>
    </citation>
    <scope>NUCLEOTIDE SEQUENCE [LARGE SCALE GENOMIC DNA]</scope>
    <source>
        <strain evidence="7">IBT 24891</strain>
    </source>
</reference>
<protein>
    <recommendedName>
        <fullName evidence="5">CENP-V/GFA domain-containing protein</fullName>
    </recommendedName>
</protein>
<sequence length="355" mass="39092">MANSISCLCGNVTQQIQLDPSTNHSHLQLCHCSNCRSTTGLLSASYYLMQHEPATLDGLQIYKESPHVSRLFCRTCGAHTFARLELNGRYLVASGVLTASDTPHVESIQHWKIQDTIDGGLSEFLPGWPSTESCALQSFCEGTSSSASLNFNSKSDLNTQNTPLEQDSNLLRAECHCGGIQFYITSPDVSSFEAWSPWPDLLVPYHAGSADNPDNIKWWLRDGETKYLAGTCACTSCRLGSGFPIQTWAFIPKSNLLNADQSPLTFGRGTMRQYSSSSGVFREFCSCCGANVFWHNVERPTIVDVSVGLLRGDGARVEGWLEWATGRVSFTELAIQKDLIGMLEVGLQDHRKSPF</sequence>
<evidence type="ECO:0000256" key="3">
    <source>
        <dbReference type="ARBA" id="ARBA00022833"/>
    </source>
</evidence>
<dbReference type="SUPFAM" id="SSF51316">
    <property type="entry name" value="Mss4-like"/>
    <property type="match status" value="2"/>
</dbReference>
<dbReference type="STRING" id="303698.A0A1V6U1F8"/>
<evidence type="ECO:0000256" key="4">
    <source>
        <dbReference type="ARBA" id="ARBA00023239"/>
    </source>
</evidence>
<evidence type="ECO:0000259" key="5">
    <source>
        <dbReference type="PROSITE" id="PS51891"/>
    </source>
</evidence>
<feature type="domain" description="CENP-V/GFA" evidence="5">
    <location>
        <begin position="206"/>
        <end position="324"/>
    </location>
</feature>
<keyword evidence="7" id="KW-1185">Reference proteome</keyword>
<keyword evidence="3" id="KW-0862">Zinc</keyword>
<dbReference type="PROSITE" id="PS51891">
    <property type="entry name" value="CENP_V_GFA"/>
    <property type="match status" value="2"/>
</dbReference>
<comment type="caution">
    <text evidence="6">The sequence shown here is derived from an EMBL/GenBank/DDBJ whole genome shotgun (WGS) entry which is preliminary data.</text>
</comment>
<comment type="similarity">
    <text evidence="1">Belongs to the Gfa family.</text>
</comment>
<evidence type="ECO:0000256" key="1">
    <source>
        <dbReference type="ARBA" id="ARBA00005495"/>
    </source>
</evidence>
<dbReference type="InterPro" id="IPR006913">
    <property type="entry name" value="CENP-V/GFA"/>
</dbReference>
<evidence type="ECO:0000313" key="6">
    <source>
        <dbReference type="EMBL" id="OQE32194.1"/>
    </source>
</evidence>
<dbReference type="GO" id="GO:0046872">
    <property type="term" value="F:metal ion binding"/>
    <property type="evidence" value="ECO:0007669"/>
    <property type="project" value="UniProtKB-KW"/>
</dbReference>
<keyword evidence="2" id="KW-0479">Metal-binding</keyword>
<dbReference type="Proteomes" id="UP000191285">
    <property type="component" value="Unassembled WGS sequence"/>
</dbReference>
<evidence type="ECO:0000256" key="2">
    <source>
        <dbReference type="ARBA" id="ARBA00022723"/>
    </source>
</evidence>
<keyword evidence="4" id="KW-0456">Lyase</keyword>
<proteinExistence type="inferred from homology"/>